<proteinExistence type="inferred from homology"/>
<dbReference type="GO" id="GO:0005886">
    <property type="term" value="C:plasma membrane"/>
    <property type="evidence" value="ECO:0007669"/>
    <property type="project" value="UniProtKB-SubCell"/>
</dbReference>
<evidence type="ECO:0000256" key="1">
    <source>
        <dbReference type="ARBA" id="ARBA00004429"/>
    </source>
</evidence>
<dbReference type="PANTHER" id="PTHR30012">
    <property type="entry name" value="GENERAL SECRETION PATHWAY PROTEIN"/>
    <property type="match status" value="1"/>
</dbReference>
<comment type="subcellular location">
    <subcellularLocation>
        <location evidence="1">Cell inner membrane</location>
        <topology evidence="1">Multi-pass membrane protein</topology>
    </subcellularLocation>
</comment>
<dbReference type="STRING" id="345632.GPICK_07175"/>
<feature type="domain" description="Type II secretion system protein GspF" evidence="9">
    <location>
        <begin position="71"/>
        <end position="191"/>
    </location>
</feature>
<dbReference type="GO" id="GO:0015628">
    <property type="term" value="P:protein secretion by the type II secretion system"/>
    <property type="evidence" value="ECO:0007669"/>
    <property type="project" value="TreeGrafter"/>
</dbReference>
<keyword evidence="7 8" id="KW-0472">Membrane</keyword>
<evidence type="ECO:0000313" key="10">
    <source>
        <dbReference type="EMBL" id="AJE03167.1"/>
    </source>
</evidence>
<dbReference type="PANTHER" id="PTHR30012:SF7">
    <property type="entry name" value="PROTEIN TRANSPORT PROTEIN HOFC HOMOLOG"/>
    <property type="match status" value="1"/>
</dbReference>
<dbReference type="FunFam" id="1.20.81.30:FF:000001">
    <property type="entry name" value="Type II secretion system protein F"/>
    <property type="match status" value="1"/>
</dbReference>
<dbReference type="KEGG" id="gpi:GPICK_07175"/>
<feature type="domain" description="Type II secretion system protein GspF" evidence="9">
    <location>
        <begin position="271"/>
        <end position="393"/>
    </location>
</feature>
<sequence length="403" mass="44730">MSLYTCKLGSAEGRIVVKEFESVSPDMLRTTLEEQGFFVFEIKKKPLQFLWNRGTSRRKVDNKTLLVFNQEFLVLIKAGLPIIQALDTVLERSERGLLPEILREVREDVKGGTALSDSLERYPRAFPHLYVASIRAGERTGDLPMTIRRYIAFLKRIEEVRKKFLSALVYPAILVTVATVAVTFLLVYVVPTFSQIYADAGSQLPLPTQILIAFSSTLKRYFFLLTVLLIFGGMAVRRWAATETGRYRVDGLKIGLPFLGEVFSKFAVTSFTRTLATVIGSGIPIVESLKMSVGTLNNVVLERKLLEAVVKVEEGTSLSSAIESVRIMPPLALRMLGVGESTGSLEEMLSDIADYFEGEIDARLHLLTTAIEPFIMIFMGLVVGVIIITMYLPIFKIAGAVGG</sequence>
<gene>
    <name evidence="10" type="ORF">GPICK_07175</name>
</gene>
<dbReference type="EMBL" id="CP009788">
    <property type="protein sequence ID" value="AJE03167.1"/>
    <property type="molecule type" value="Genomic_DNA"/>
</dbReference>
<feature type="transmembrane region" description="Helical" evidence="8">
    <location>
        <begin position="210"/>
        <end position="231"/>
    </location>
</feature>
<evidence type="ECO:0000256" key="5">
    <source>
        <dbReference type="ARBA" id="ARBA00022692"/>
    </source>
</evidence>
<evidence type="ECO:0000256" key="4">
    <source>
        <dbReference type="ARBA" id="ARBA00022519"/>
    </source>
</evidence>
<dbReference type="OrthoDB" id="9805682at2"/>
<protein>
    <submittedName>
        <fullName evidence="10">Type II secretion system protein</fullName>
    </submittedName>
</protein>
<keyword evidence="11" id="KW-1185">Reference proteome</keyword>
<accession>A0A0B5B9C9</accession>
<organism evidence="10 11">
    <name type="scientific">Geobacter pickeringii</name>
    <dbReference type="NCBI Taxonomy" id="345632"/>
    <lineage>
        <taxon>Bacteria</taxon>
        <taxon>Pseudomonadati</taxon>
        <taxon>Thermodesulfobacteriota</taxon>
        <taxon>Desulfuromonadia</taxon>
        <taxon>Geobacterales</taxon>
        <taxon>Geobacteraceae</taxon>
        <taxon>Geobacter</taxon>
    </lineage>
</organism>
<name>A0A0B5B9C9_9BACT</name>
<dbReference type="InterPro" id="IPR042094">
    <property type="entry name" value="T2SS_GspF_sf"/>
</dbReference>
<dbReference type="InterPro" id="IPR018076">
    <property type="entry name" value="T2SS_GspF_dom"/>
</dbReference>
<dbReference type="Pfam" id="PF00482">
    <property type="entry name" value="T2SSF"/>
    <property type="match status" value="2"/>
</dbReference>
<reference evidence="10 11" key="1">
    <citation type="journal article" date="2015" name="Genome Announc.">
        <title>Complete Genome of Geobacter pickeringii G13T, a Metal-Reducing Isolate from Sedimentary Kaolin Deposits.</title>
        <authorList>
            <person name="Badalamenti J.P."/>
            <person name="Bond D.R."/>
        </authorList>
    </citation>
    <scope>NUCLEOTIDE SEQUENCE [LARGE SCALE GENOMIC DNA]</scope>
    <source>
        <strain evidence="10 11">G13</strain>
    </source>
</reference>
<keyword evidence="4" id="KW-0997">Cell inner membrane</keyword>
<dbReference type="Gene3D" id="1.20.81.30">
    <property type="entry name" value="Type II secretion system (T2SS), domain F"/>
    <property type="match status" value="2"/>
</dbReference>
<feature type="transmembrane region" description="Helical" evidence="8">
    <location>
        <begin position="373"/>
        <end position="394"/>
    </location>
</feature>
<keyword evidence="5 8" id="KW-0812">Transmembrane</keyword>
<evidence type="ECO:0000256" key="8">
    <source>
        <dbReference type="SAM" id="Phobius"/>
    </source>
</evidence>
<keyword evidence="6 8" id="KW-1133">Transmembrane helix</keyword>
<keyword evidence="3" id="KW-1003">Cell membrane</keyword>
<dbReference type="AlphaFoldDB" id="A0A0B5B9C9"/>
<dbReference type="RefSeq" id="WP_039741725.1">
    <property type="nucleotide sequence ID" value="NZ_CP009788.1"/>
</dbReference>
<evidence type="ECO:0000313" key="11">
    <source>
        <dbReference type="Proteomes" id="UP000057609"/>
    </source>
</evidence>
<evidence type="ECO:0000256" key="7">
    <source>
        <dbReference type="ARBA" id="ARBA00023136"/>
    </source>
</evidence>
<evidence type="ECO:0000256" key="2">
    <source>
        <dbReference type="ARBA" id="ARBA00005745"/>
    </source>
</evidence>
<dbReference type="HOGENOM" id="CLU_035032_2_1_7"/>
<dbReference type="PRINTS" id="PR00812">
    <property type="entry name" value="BCTERIALGSPF"/>
</dbReference>
<comment type="similarity">
    <text evidence="2">Belongs to the GSP F family.</text>
</comment>
<evidence type="ECO:0000259" key="9">
    <source>
        <dbReference type="Pfam" id="PF00482"/>
    </source>
</evidence>
<evidence type="ECO:0000256" key="3">
    <source>
        <dbReference type="ARBA" id="ARBA00022475"/>
    </source>
</evidence>
<dbReference type="Proteomes" id="UP000057609">
    <property type="component" value="Chromosome"/>
</dbReference>
<feature type="transmembrane region" description="Helical" evidence="8">
    <location>
        <begin position="164"/>
        <end position="190"/>
    </location>
</feature>
<dbReference type="InterPro" id="IPR003004">
    <property type="entry name" value="GspF/PilC"/>
</dbReference>
<evidence type="ECO:0000256" key="6">
    <source>
        <dbReference type="ARBA" id="ARBA00022989"/>
    </source>
</evidence>